<keyword evidence="5 9" id="KW-1133">Transmembrane helix</keyword>
<dbReference type="GO" id="GO:0005886">
    <property type="term" value="C:plasma membrane"/>
    <property type="evidence" value="ECO:0007669"/>
    <property type="project" value="UniProtKB-SubCell"/>
</dbReference>
<dbReference type="GO" id="GO:0015297">
    <property type="term" value="F:antiporter activity"/>
    <property type="evidence" value="ECO:0007669"/>
    <property type="project" value="TreeGrafter"/>
</dbReference>
<dbReference type="InterPro" id="IPR037185">
    <property type="entry name" value="EmrE-like"/>
</dbReference>
<dbReference type="FunFam" id="1.10.3730.20:FF:000001">
    <property type="entry name" value="Quaternary ammonium compound resistance transporter SugE"/>
    <property type="match status" value="1"/>
</dbReference>
<dbReference type="PANTHER" id="PTHR30561:SF1">
    <property type="entry name" value="MULTIDRUG TRANSPORTER EMRE"/>
    <property type="match status" value="1"/>
</dbReference>
<dbReference type="Proteomes" id="UP000254088">
    <property type="component" value="Unassembled WGS sequence"/>
</dbReference>
<dbReference type="GO" id="GO:0015199">
    <property type="term" value="F:amino-acid betaine transmembrane transporter activity"/>
    <property type="evidence" value="ECO:0007669"/>
    <property type="project" value="TreeGrafter"/>
</dbReference>
<protein>
    <submittedName>
        <fullName evidence="10">Multidrug efflux protein</fullName>
    </submittedName>
</protein>
<evidence type="ECO:0000256" key="4">
    <source>
        <dbReference type="ARBA" id="ARBA00022692"/>
    </source>
</evidence>
<keyword evidence="3" id="KW-1003">Cell membrane</keyword>
<dbReference type="Gene3D" id="1.10.3730.20">
    <property type="match status" value="1"/>
</dbReference>
<evidence type="ECO:0000256" key="2">
    <source>
        <dbReference type="ARBA" id="ARBA00022448"/>
    </source>
</evidence>
<feature type="transmembrane region" description="Helical" evidence="9">
    <location>
        <begin position="54"/>
        <end position="72"/>
    </location>
</feature>
<evidence type="ECO:0000313" key="11">
    <source>
        <dbReference type="Proteomes" id="UP000254088"/>
    </source>
</evidence>
<dbReference type="NCBIfam" id="NF042984">
    <property type="entry name" value="SMR_efflux_EmrE"/>
    <property type="match status" value="1"/>
</dbReference>
<evidence type="ECO:0000256" key="5">
    <source>
        <dbReference type="ARBA" id="ARBA00022989"/>
    </source>
</evidence>
<evidence type="ECO:0000256" key="9">
    <source>
        <dbReference type="SAM" id="Phobius"/>
    </source>
</evidence>
<dbReference type="NCBIfam" id="NF007087">
    <property type="entry name" value="PRK09541.1"/>
    <property type="match status" value="1"/>
</dbReference>
<dbReference type="SUPFAM" id="SSF103481">
    <property type="entry name" value="Multidrug resistance efflux transporter EmrE"/>
    <property type="match status" value="1"/>
</dbReference>
<keyword evidence="4 8" id="KW-0812">Transmembrane</keyword>
<dbReference type="EMBL" id="UGEX01000003">
    <property type="protein sequence ID" value="STM59188.1"/>
    <property type="molecule type" value="Genomic_DNA"/>
</dbReference>
<comment type="subcellular location">
    <subcellularLocation>
        <location evidence="1 8">Cell membrane</location>
        <topology evidence="1 8">Multi-pass membrane protein</topology>
    </subcellularLocation>
</comment>
<feature type="transmembrane region" description="Helical" evidence="9">
    <location>
        <begin position="84"/>
        <end position="103"/>
    </location>
</feature>
<sequence length="158" mass="17176">MMKTGELSSICSTILSSLNRKEYAMNPYIYLGGAILAEVIGTTLMKFSEGFTRLWPSVGTIICYCASFWLLAQTLAYIPTGIAYAIWSGVGIVLISLLSWGFFGQRLDLPAVIGMMLICAGVLVINLLSRSTPTLKIISFKRLKYGGSYLGDAANLLI</sequence>
<keyword evidence="2" id="KW-0813">Transport</keyword>
<dbReference type="GO" id="GO:0031460">
    <property type="term" value="P:glycine betaine transport"/>
    <property type="evidence" value="ECO:0007669"/>
    <property type="project" value="TreeGrafter"/>
</dbReference>
<gene>
    <name evidence="10" type="primary">emrE_2</name>
    <name evidence="10" type="ORF">NCTC10429_05820</name>
</gene>
<evidence type="ECO:0000256" key="3">
    <source>
        <dbReference type="ARBA" id="ARBA00022475"/>
    </source>
</evidence>
<organism evidence="10 11">
    <name type="scientific">Escherichia coli</name>
    <dbReference type="NCBI Taxonomy" id="562"/>
    <lineage>
        <taxon>Bacteria</taxon>
        <taxon>Pseudomonadati</taxon>
        <taxon>Pseudomonadota</taxon>
        <taxon>Gammaproteobacteria</taxon>
        <taxon>Enterobacterales</taxon>
        <taxon>Enterobacteriaceae</taxon>
        <taxon>Escherichia</taxon>
    </lineage>
</organism>
<dbReference type="GO" id="GO:1990961">
    <property type="term" value="P:xenobiotic detoxification by transmembrane export across the plasma membrane"/>
    <property type="evidence" value="ECO:0007669"/>
    <property type="project" value="UniProtKB-ARBA"/>
</dbReference>
<feature type="transmembrane region" description="Helical" evidence="9">
    <location>
        <begin position="109"/>
        <end position="128"/>
    </location>
</feature>
<evidence type="ECO:0000256" key="7">
    <source>
        <dbReference type="ARBA" id="ARBA00038032"/>
    </source>
</evidence>
<evidence type="ECO:0000256" key="6">
    <source>
        <dbReference type="ARBA" id="ARBA00023136"/>
    </source>
</evidence>
<dbReference type="InterPro" id="IPR000390">
    <property type="entry name" value="Small_drug/metabolite_transptr"/>
</dbReference>
<dbReference type="InterPro" id="IPR045324">
    <property type="entry name" value="Small_multidrug_res"/>
</dbReference>
<name>A0A377E6J8_ECOLX</name>
<dbReference type="GO" id="GO:0015220">
    <property type="term" value="F:choline transmembrane transporter activity"/>
    <property type="evidence" value="ECO:0007669"/>
    <property type="project" value="TreeGrafter"/>
</dbReference>
<evidence type="ECO:0000313" key="10">
    <source>
        <dbReference type="EMBL" id="STM59188.1"/>
    </source>
</evidence>
<dbReference type="PANTHER" id="PTHR30561">
    <property type="entry name" value="SMR FAMILY PROTON-DEPENDENT DRUG EFFLUX TRANSPORTER SUGE"/>
    <property type="match status" value="1"/>
</dbReference>
<reference evidence="10 11" key="1">
    <citation type="submission" date="2018-06" db="EMBL/GenBank/DDBJ databases">
        <authorList>
            <consortium name="Pathogen Informatics"/>
            <person name="Doyle S."/>
        </authorList>
    </citation>
    <scope>NUCLEOTIDE SEQUENCE [LARGE SCALE GENOMIC DNA]</scope>
    <source>
        <strain evidence="10 11">NCTC10429</strain>
    </source>
</reference>
<evidence type="ECO:0000256" key="1">
    <source>
        <dbReference type="ARBA" id="ARBA00004651"/>
    </source>
</evidence>
<dbReference type="AlphaFoldDB" id="A0A377E6J8"/>
<keyword evidence="6 9" id="KW-0472">Membrane</keyword>
<dbReference type="Pfam" id="PF00893">
    <property type="entry name" value="Multi_Drug_Res"/>
    <property type="match status" value="1"/>
</dbReference>
<comment type="similarity">
    <text evidence="7 8">Belongs to the drug/metabolite transporter (DMT) superfamily. Small multidrug resistance (SMR) (TC 2.A.7.1) family.</text>
</comment>
<proteinExistence type="inferred from homology"/>
<evidence type="ECO:0000256" key="8">
    <source>
        <dbReference type="RuleBase" id="RU003942"/>
    </source>
</evidence>
<feature type="transmembrane region" description="Helical" evidence="9">
    <location>
        <begin position="28"/>
        <end position="48"/>
    </location>
</feature>
<accession>A0A377E6J8</accession>